<evidence type="ECO:0008006" key="3">
    <source>
        <dbReference type="Google" id="ProtNLM"/>
    </source>
</evidence>
<dbReference type="EMBL" id="KZ303498">
    <property type="protein sequence ID" value="PIA16652.1"/>
    <property type="molecule type" value="Genomic_DNA"/>
</dbReference>
<protein>
    <recommendedName>
        <fullName evidence="3">F-box domain-containing protein</fullName>
    </recommendedName>
</protein>
<proteinExistence type="predicted"/>
<dbReference type="OrthoDB" id="5516244at2759"/>
<evidence type="ECO:0000313" key="2">
    <source>
        <dbReference type="Proteomes" id="UP000242474"/>
    </source>
</evidence>
<gene>
    <name evidence="1" type="ORF">COEREDRAFT_81024</name>
</gene>
<evidence type="ECO:0000313" key="1">
    <source>
        <dbReference type="EMBL" id="PIA16652.1"/>
    </source>
</evidence>
<keyword evidence="2" id="KW-1185">Reference proteome</keyword>
<dbReference type="AlphaFoldDB" id="A0A2G5BCD0"/>
<accession>A0A2G5BCD0</accession>
<organism evidence="1 2">
    <name type="scientific">Coemansia reversa (strain ATCC 12441 / NRRL 1564)</name>
    <dbReference type="NCBI Taxonomy" id="763665"/>
    <lineage>
        <taxon>Eukaryota</taxon>
        <taxon>Fungi</taxon>
        <taxon>Fungi incertae sedis</taxon>
        <taxon>Zoopagomycota</taxon>
        <taxon>Kickxellomycotina</taxon>
        <taxon>Kickxellomycetes</taxon>
        <taxon>Kickxellales</taxon>
        <taxon>Kickxellaceae</taxon>
        <taxon>Coemansia</taxon>
    </lineage>
</organism>
<dbReference type="Proteomes" id="UP000242474">
    <property type="component" value="Unassembled WGS sequence"/>
</dbReference>
<reference evidence="1 2" key="1">
    <citation type="journal article" date="2015" name="Genome Biol. Evol.">
        <title>Phylogenomic analyses indicate that early fungi evolved digesting cell walls of algal ancestors of land plants.</title>
        <authorList>
            <person name="Chang Y."/>
            <person name="Wang S."/>
            <person name="Sekimoto S."/>
            <person name="Aerts A.L."/>
            <person name="Choi C."/>
            <person name="Clum A."/>
            <person name="LaButti K.M."/>
            <person name="Lindquist E.A."/>
            <person name="Yee Ngan C."/>
            <person name="Ohm R.A."/>
            <person name="Salamov A.A."/>
            <person name="Grigoriev I.V."/>
            <person name="Spatafora J.W."/>
            <person name="Berbee M.L."/>
        </authorList>
    </citation>
    <scope>NUCLEOTIDE SEQUENCE [LARGE SCALE GENOMIC DNA]</scope>
    <source>
        <strain evidence="1 2">NRRL 1564</strain>
    </source>
</reference>
<name>A0A2G5BCD0_COERN</name>
<sequence>MQLHVTSLARHLPEDIVRQIILVAVVPVLGIYKQEPVNINALLSVCRLWRTAALPIYCSCITVCSSADRQSIYWARKGLSSTKAHKLGWQGYAREAVVVASHRSVFLCELQDELRKLKDKFVKISRVRLCLVGQRTMDNMSQEPRIESTTIDPGPIFSALEDALPDIQQIKIEASNARIVHAIKAPDSQENGSNSNSGAEKCSHVPSISTYCTQTICSRIVYIDASFCPALAFAATALPNLSSLVLSISGSSLEDMLAVARQQATTLVRLEVRYIYIRDCNGIVEDHLGVPVVYSRTKMLVLDVLGAFDESELHQRTAPSGTPFPRLEHLCCTSAYPFANNVLLRGALHSLRKLVIPIDVSVAGWLLSESSKESTRPLHKYARLTGIEVRIITRTDARDSRNQAIHARILDAAFQTPQLLWLRIRYPNSQVSEYKNCISK</sequence>